<sequence>MKSHFISFKNNPYSSKSQHKLIVLVSTLSYVNRQYKKYVQSNIFYYFNKNLKRNGQTTVTLKTMQNYLYKLEKELKVTTNYYKHLGVNCGTEIYYKLKYPKKECYNIINRYFKEKKEARFKSRVNAYLEWKENKNGNVGFGECISNKNNKDIREKTNKGIIEKQQLKKYFNKCNFLSKKTLSILDLNLNKDKAIEVLKIIKKIELNLTKHKNNLSQNYSETKKNQLKKILSDTQQQLEQKGHYPNNLKVYIQDIYEKYKNKPHFIIENQKYKDLSNIKIKLEKSIERKKESSGSNHERIKINIFNILIEQLKKESEIKFLKTTVKNYLNKKNKLEYNKVFDKYYWELLKIIKNKKYCVGIKYASNI</sequence>
<geneLocation type="plasmid" evidence="1 2">
    <name>VS116_lp36</name>
</geneLocation>
<dbReference type="GeneID" id="63641792"/>
<keyword evidence="2" id="KW-1185">Reference proteome</keyword>
<evidence type="ECO:0000313" key="2">
    <source>
        <dbReference type="Proteomes" id="UP000006163"/>
    </source>
</evidence>
<keyword evidence="1" id="KW-0614">Plasmid</keyword>
<dbReference type="InterPro" id="IPR003459">
    <property type="entry name" value="Borrelia_plasmid_OrfA"/>
</dbReference>
<dbReference type="RefSeq" id="WP_012666308.1">
    <property type="nucleotide sequence ID" value="NC_012204.1"/>
</dbReference>
<accession>C0R8L3</accession>
<dbReference type="Proteomes" id="UP000006163">
    <property type="component" value="Plasmid VS116_lp36"/>
</dbReference>
<evidence type="ECO:0000313" key="1">
    <source>
        <dbReference type="EMBL" id="ACN52789.1"/>
    </source>
</evidence>
<dbReference type="AlphaFoldDB" id="C0R8L3"/>
<dbReference type="OrthoDB" id="351996at2"/>
<gene>
    <name evidence="1" type="ORF">BVAVS116_K0020</name>
</gene>
<dbReference type="EMBL" id="CP001436">
    <property type="protein sequence ID" value="ACN52789.1"/>
    <property type="molecule type" value="Genomic_DNA"/>
</dbReference>
<organism evidence="1 2">
    <name type="scientific">Borreliella valaisiana VS116</name>
    <dbReference type="NCBI Taxonomy" id="445987"/>
    <lineage>
        <taxon>Bacteria</taxon>
        <taxon>Pseudomonadati</taxon>
        <taxon>Spirochaetota</taxon>
        <taxon>Spirochaetia</taxon>
        <taxon>Spirochaetales</taxon>
        <taxon>Borreliaceae</taxon>
        <taxon>Borreliella</taxon>
    </lineage>
</organism>
<protein>
    <recommendedName>
        <fullName evidence="3">Borrelia family protein PFam57/62</fullName>
    </recommendedName>
</protein>
<evidence type="ECO:0008006" key="3">
    <source>
        <dbReference type="Google" id="ProtNLM"/>
    </source>
</evidence>
<name>C0R8L3_BORVA</name>
<dbReference type="HOGENOM" id="CLU_066594_0_0_12"/>
<reference evidence="1 2" key="1">
    <citation type="journal article" date="2012" name="J. Bacteriol.">
        <title>Whole-Genome Sequences of Borrelia bissettii, Borrelia valaisiana, and Borrelia spielmanii.</title>
        <authorList>
            <person name="Schutzer S.E."/>
            <person name="Fraser-Liggett C.M."/>
            <person name="Qiu W.G."/>
            <person name="Kraiczy P."/>
            <person name="Mongodin E.F."/>
            <person name="Dunn J.J."/>
            <person name="Luft B.J."/>
            <person name="Casjens S.R."/>
        </authorList>
    </citation>
    <scope>NUCLEOTIDE SEQUENCE [LARGE SCALE GENOMIC DNA]</scope>
    <source>
        <strain evidence="1 2">VS116</strain>
        <plasmid evidence="1">VS116_lp36</plasmid>
    </source>
</reference>
<dbReference type="Pfam" id="PF02414">
    <property type="entry name" value="Borrelia_orfA"/>
    <property type="match status" value="1"/>
</dbReference>
<proteinExistence type="predicted"/>